<feature type="transmembrane region" description="Helical" evidence="1">
    <location>
        <begin position="42"/>
        <end position="65"/>
    </location>
</feature>
<sequence>MLATVLAARVIANVIDRREELRRAPRDEVRYSRSHYTTLLDYYPATHIAAFWAVVALFEIAYVALSYRNISQHPVQIIALASTPVLSGVMWGITAWIASQPVYATSEADLRWEDKLIADDVHVLPMYGFVIPAVALLVSTGTNLSSGWAALYVTLFIAAALARGAIALSAAGKSARHLWPTPEEIEKQAQAAK</sequence>
<feature type="transmembrane region" description="Helical" evidence="1">
    <location>
        <begin position="150"/>
        <end position="171"/>
    </location>
</feature>
<accession>A0ABT9N9M7</accession>
<organism evidence="2 3">
    <name type="scientific">Arcanobacterium wilhelmae</name>
    <dbReference type="NCBI Taxonomy" id="1803177"/>
    <lineage>
        <taxon>Bacteria</taxon>
        <taxon>Bacillati</taxon>
        <taxon>Actinomycetota</taxon>
        <taxon>Actinomycetes</taxon>
        <taxon>Actinomycetales</taxon>
        <taxon>Actinomycetaceae</taxon>
        <taxon>Arcanobacterium</taxon>
    </lineage>
</organism>
<evidence type="ECO:0000313" key="2">
    <source>
        <dbReference type="EMBL" id="MDP9800422.1"/>
    </source>
</evidence>
<name>A0ABT9N9M7_9ACTO</name>
<keyword evidence="1" id="KW-0812">Transmembrane</keyword>
<keyword evidence="3" id="KW-1185">Reference proteome</keyword>
<protein>
    <submittedName>
        <fullName evidence="2">Uncharacterized protein</fullName>
    </submittedName>
</protein>
<evidence type="ECO:0000313" key="3">
    <source>
        <dbReference type="Proteomes" id="UP001235966"/>
    </source>
</evidence>
<dbReference type="EMBL" id="JAUSQW010000001">
    <property type="protein sequence ID" value="MDP9800422.1"/>
    <property type="molecule type" value="Genomic_DNA"/>
</dbReference>
<feature type="transmembrane region" description="Helical" evidence="1">
    <location>
        <begin position="77"/>
        <end position="98"/>
    </location>
</feature>
<gene>
    <name evidence="2" type="ORF">J2S49_000498</name>
</gene>
<proteinExistence type="predicted"/>
<feature type="transmembrane region" description="Helical" evidence="1">
    <location>
        <begin position="121"/>
        <end position="138"/>
    </location>
</feature>
<comment type="caution">
    <text evidence="2">The sequence shown here is derived from an EMBL/GenBank/DDBJ whole genome shotgun (WGS) entry which is preliminary data.</text>
</comment>
<keyword evidence="1" id="KW-0472">Membrane</keyword>
<dbReference type="RefSeq" id="WP_278057804.1">
    <property type="nucleotide sequence ID" value="NZ_CP121247.1"/>
</dbReference>
<evidence type="ECO:0000256" key="1">
    <source>
        <dbReference type="SAM" id="Phobius"/>
    </source>
</evidence>
<reference evidence="2 3" key="1">
    <citation type="submission" date="2023-07" db="EMBL/GenBank/DDBJ databases">
        <title>Sequencing the genomes of 1000 actinobacteria strains.</title>
        <authorList>
            <person name="Klenk H.-P."/>
        </authorList>
    </citation>
    <scope>NUCLEOTIDE SEQUENCE [LARGE SCALE GENOMIC DNA]</scope>
    <source>
        <strain evidence="2 3">DSM 102162</strain>
    </source>
</reference>
<dbReference type="Proteomes" id="UP001235966">
    <property type="component" value="Unassembled WGS sequence"/>
</dbReference>
<keyword evidence="1" id="KW-1133">Transmembrane helix</keyword>